<dbReference type="SUPFAM" id="SSF52980">
    <property type="entry name" value="Restriction endonuclease-like"/>
    <property type="match status" value="1"/>
</dbReference>
<dbReference type="InterPro" id="IPR014919">
    <property type="entry name" value="XisH"/>
</dbReference>
<protein>
    <submittedName>
        <fullName evidence="1">FdxN element excision controlling factor XisH</fullName>
    </submittedName>
</protein>
<gene>
    <name evidence="1" type="ORF">SR1949_23850</name>
</gene>
<dbReference type="Proteomes" id="UP000300142">
    <property type="component" value="Unassembled WGS sequence"/>
</dbReference>
<dbReference type="AlphaFoldDB" id="A0A479ZXR4"/>
<dbReference type="InterPro" id="IPR011856">
    <property type="entry name" value="tRNA_endonuc-like_dom_sf"/>
</dbReference>
<proteinExistence type="predicted"/>
<comment type="caution">
    <text evidence="1">The sequence shown here is derived from an EMBL/GenBank/DDBJ whole genome shotgun (WGS) entry which is preliminary data.</text>
</comment>
<dbReference type="Gene3D" id="3.40.1350.10">
    <property type="match status" value="1"/>
</dbReference>
<dbReference type="GO" id="GO:0003676">
    <property type="term" value="F:nucleic acid binding"/>
    <property type="evidence" value="ECO:0007669"/>
    <property type="project" value="InterPro"/>
</dbReference>
<dbReference type="InterPro" id="IPR011335">
    <property type="entry name" value="Restrct_endonuc-II-like"/>
</dbReference>
<sequence>MPQYDLFHNQVKNALTKDGWTITDDPFILEYKGLRLYADLGAEKLFAAQKMQQKIVIEIKVFNSPSLISELEKTLGQYNIYVSLIKRINPEHKLYLAIPEAAYQDFFLKPAIQDILSDQQQINYIIFDPILEVIVQWIS</sequence>
<evidence type="ECO:0000313" key="2">
    <source>
        <dbReference type="Proteomes" id="UP000300142"/>
    </source>
</evidence>
<accession>A0A479ZXR4</accession>
<organism evidence="1 2">
    <name type="scientific">Sphaerospermopsis reniformis</name>
    <dbReference type="NCBI Taxonomy" id="531300"/>
    <lineage>
        <taxon>Bacteria</taxon>
        <taxon>Bacillati</taxon>
        <taxon>Cyanobacteriota</taxon>
        <taxon>Cyanophyceae</taxon>
        <taxon>Nostocales</taxon>
        <taxon>Aphanizomenonaceae</taxon>
        <taxon>Sphaerospermopsis</taxon>
    </lineage>
</organism>
<dbReference type="RefSeq" id="WP_096566343.1">
    <property type="nucleotide sequence ID" value="NZ_BJCE01000070.1"/>
</dbReference>
<dbReference type="Pfam" id="PF08814">
    <property type="entry name" value="XisH"/>
    <property type="match status" value="1"/>
</dbReference>
<keyword evidence="2" id="KW-1185">Reference proteome</keyword>
<name>A0A479ZXR4_9CYAN</name>
<evidence type="ECO:0000313" key="1">
    <source>
        <dbReference type="EMBL" id="GCL37277.1"/>
    </source>
</evidence>
<reference evidence="2" key="1">
    <citation type="submission" date="2019-02" db="EMBL/GenBank/DDBJ databases">
        <title>Draft genome sequence of Sphaerospermopsis reniformis NIES-1949.</title>
        <authorList>
            <person name="Yamaguchi H."/>
            <person name="Suzuki S."/>
            <person name="Kawachi M."/>
        </authorList>
    </citation>
    <scope>NUCLEOTIDE SEQUENCE [LARGE SCALE GENOMIC DNA]</scope>
    <source>
        <strain evidence="2">NIES-1949</strain>
    </source>
</reference>
<dbReference type="EMBL" id="BJCE01000070">
    <property type="protein sequence ID" value="GCL37277.1"/>
    <property type="molecule type" value="Genomic_DNA"/>
</dbReference>
<dbReference type="CDD" id="cd22366">
    <property type="entry name" value="XisH-like"/>
    <property type="match status" value="1"/>
</dbReference>